<dbReference type="AlphaFoldDB" id="A0A1I7Z2G0"/>
<dbReference type="WBParaSite" id="L893_g21930.t1">
    <property type="protein sequence ID" value="L893_g21930.t1"/>
    <property type="gene ID" value="L893_g21930"/>
</dbReference>
<feature type="region of interest" description="Disordered" evidence="1">
    <location>
        <begin position="255"/>
        <end position="276"/>
    </location>
</feature>
<keyword evidence="2" id="KW-0472">Membrane</keyword>
<evidence type="ECO:0000313" key="4">
    <source>
        <dbReference type="Proteomes" id="UP000095287"/>
    </source>
</evidence>
<feature type="chain" id="PRO_5009312892" evidence="3">
    <location>
        <begin position="43"/>
        <end position="407"/>
    </location>
</feature>
<evidence type="ECO:0000256" key="3">
    <source>
        <dbReference type="SAM" id="SignalP"/>
    </source>
</evidence>
<evidence type="ECO:0000256" key="2">
    <source>
        <dbReference type="SAM" id="Phobius"/>
    </source>
</evidence>
<accession>A0A1I7Z2G0</accession>
<feature type="signal peptide" evidence="3">
    <location>
        <begin position="1"/>
        <end position="42"/>
    </location>
</feature>
<protein>
    <submittedName>
        <fullName evidence="5">Transmembrane protein</fullName>
    </submittedName>
</protein>
<feature type="region of interest" description="Disordered" evidence="1">
    <location>
        <begin position="335"/>
        <end position="359"/>
    </location>
</feature>
<proteinExistence type="predicted"/>
<dbReference type="Proteomes" id="UP000095287">
    <property type="component" value="Unplaced"/>
</dbReference>
<reference evidence="5" key="1">
    <citation type="submission" date="2016-11" db="UniProtKB">
        <authorList>
            <consortium name="WormBaseParasite"/>
        </authorList>
    </citation>
    <scope>IDENTIFICATION</scope>
</reference>
<name>A0A1I7Z2G0_9BILA</name>
<feature type="transmembrane region" description="Helical" evidence="2">
    <location>
        <begin position="367"/>
        <end position="389"/>
    </location>
</feature>
<organism evidence="4 5">
    <name type="scientific">Steinernema glaseri</name>
    <dbReference type="NCBI Taxonomy" id="37863"/>
    <lineage>
        <taxon>Eukaryota</taxon>
        <taxon>Metazoa</taxon>
        <taxon>Ecdysozoa</taxon>
        <taxon>Nematoda</taxon>
        <taxon>Chromadorea</taxon>
        <taxon>Rhabditida</taxon>
        <taxon>Tylenchina</taxon>
        <taxon>Panagrolaimomorpha</taxon>
        <taxon>Strongyloidoidea</taxon>
        <taxon>Steinernematidae</taxon>
        <taxon>Steinernema</taxon>
    </lineage>
</organism>
<keyword evidence="2" id="KW-1133">Transmembrane helix</keyword>
<evidence type="ECO:0000313" key="5">
    <source>
        <dbReference type="WBParaSite" id="L893_g21930.t1"/>
    </source>
</evidence>
<evidence type="ECO:0000256" key="1">
    <source>
        <dbReference type="SAM" id="MobiDB-lite"/>
    </source>
</evidence>
<keyword evidence="4" id="KW-1185">Reference proteome</keyword>
<keyword evidence="3" id="KW-0732">Signal</keyword>
<sequence>MTSATVAISSRAVYTQFANRAMLRWALLLPTLLGGLVSSASSSDGAPVVTGEAAMMCSRVVCDGVVNATTSDYATTSGEIVDCADCGVCGRKGFSACLRDGAKCLCDHFLPESCEEEKEGVAEEYCYRRALKKLPAVKPHVKEAYTSIDVIQFWLQPYWSSLQPERLVFHYKYKELVPEFCMGTFVAKNVCVSSIDMDMSQDFDGMDWPLELQIDNEVFDHTEQAEFWITVDVLEPSYTRGNVWVNVSSDVTTLDLRSDPKESGDSQESSEDSSAEALKQLPAVKPHVKEAYTSIDVIQFWLQPYWSSLQPERLVFHYKYKELVGPFPCHGFLDSAPDPKESGDSQESPEDSNAEGSRSHGEFLKDYGIYLIVAGAVAIVCLIAIAVYCNCRSKEKQGYVAGKAERA</sequence>
<keyword evidence="2" id="KW-0812">Transmembrane</keyword>